<dbReference type="AlphaFoldDB" id="A0AAP4N4K8"/>
<organism evidence="1 2">
    <name type="scientific">Lacticaseibacillus paracasei</name>
    <name type="common">Lactobacillus paracasei</name>
    <dbReference type="NCBI Taxonomy" id="1597"/>
    <lineage>
        <taxon>Bacteria</taxon>
        <taxon>Bacillati</taxon>
        <taxon>Bacillota</taxon>
        <taxon>Bacilli</taxon>
        <taxon>Lactobacillales</taxon>
        <taxon>Lactobacillaceae</taxon>
        <taxon>Lacticaseibacillus</taxon>
    </lineage>
</organism>
<proteinExistence type="predicted"/>
<comment type="caution">
    <text evidence="1">The sequence shown here is derived from an EMBL/GenBank/DDBJ whole genome shotgun (WGS) entry which is preliminary data.</text>
</comment>
<dbReference type="RefSeq" id="WP_003659718.1">
    <property type="nucleotide sequence ID" value="NC_014334.2"/>
</dbReference>
<evidence type="ECO:0000313" key="2">
    <source>
        <dbReference type="Proteomes" id="UP001231451"/>
    </source>
</evidence>
<protein>
    <submittedName>
        <fullName evidence="1">Uncharacterized protein</fullName>
    </submittedName>
</protein>
<dbReference type="EMBL" id="JAUCBG010000010">
    <property type="protein sequence ID" value="MDM7454423.1"/>
    <property type="molecule type" value="Genomic_DNA"/>
</dbReference>
<sequence>MSREKVLVLNDAALSSITGGSGYYDYEAAGKQAYKIGQYIGTAVSIFWPLPSAAKIWKRLKP</sequence>
<gene>
    <name evidence="1" type="ORF">QUF16_08670</name>
</gene>
<reference evidence="1" key="1">
    <citation type="submission" date="2023-06" db="EMBL/GenBank/DDBJ databases">
        <title>Draft Genome Sequences of lactic acid bacteria strains isolated from fermented milk products.</title>
        <authorList>
            <person name="Elcheninov A.G."/>
            <person name="Klyukina A."/>
            <person name="Zayulina K.S."/>
            <person name="Gavirova L.A."/>
            <person name="Shcherbakova P.A."/>
            <person name="Shestakov A.I."/>
            <person name="Kublanov I.V."/>
            <person name="Kochetkova T.V."/>
        </authorList>
    </citation>
    <scope>NUCLEOTIDE SEQUENCE</scope>
    <source>
        <strain evidence="1">TOM.1374</strain>
    </source>
</reference>
<accession>A0AAP4N4K8</accession>
<dbReference type="Proteomes" id="UP001231451">
    <property type="component" value="Unassembled WGS sequence"/>
</dbReference>
<name>A0AAP4N4K8_LACPA</name>
<dbReference type="GeneID" id="57089074"/>
<evidence type="ECO:0000313" key="1">
    <source>
        <dbReference type="EMBL" id="MDM7454423.1"/>
    </source>
</evidence>